<dbReference type="PANTHER" id="PTHR32319:SF0">
    <property type="entry name" value="BACTERIAL HEMOLYSIN-LIKE PROTEIN"/>
    <property type="match status" value="1"/>
</dbReference>
<dbReference type="InterPro" id="IPR029063">
    <property type="entry name" value="SAM-dependent_MTases_sf"/>
</dbReference>
<evidence type="ECO:0000256" key="3">
    <source>
        <dbReference type="PROSITE-ProRule" id="PRU00182"/>
    </source>
</evidence>
<dbReference type="AlphaFoldDB" id="A0A7S3XBU1"/>
<evidence type="ECO:0000256" key="1">
    <source>
        <dbReference type="ARBA" id="ARBA00022884"/>
    </source>
</evidence>
<dbReference type="GO" id="GO:0008168">
    <property type="term" value="F:methyltransferase activity"/>
    <property type="evidence" value="ECO:0007669"/>
    <property type="project" value="InterPro"/>
</dbReference>
<dbReference type="Pfam" id="PF01479">
    <property type="entry name" value="S4"/>
    <property type="match status" value="1"/>
</dbReference>
<dbReference type="CDD" id="cd02440">
    <property type="entry name" value="AdoMet_MTases"/>
    <property type="match status" value="1"/>
</dbReference>
<dbReference type="SMART" id="SM00363">
    <property type="entry name" value="S4"/>
    <property type="match status" value="1"/>
</dbReference>
<evidence type="ECO:0000256" key="2">
    <source>
        <dbReference type="ARBA" id="ARBA00029460"/>
    </source>
</evidence>
<protein>
    <recommendedName>
        <fullName evidence="4">RNA-binding S4 domain-containing protein</fullName>
    </recommendedName>
</protein>
<gene>
    <name evidence="5" type="ORF">PSAL00342_LOCUS1311</name>
</gene>
<dbReference type="GO" id="GO:0032259">
    <property type="term" value="P:methylation"/>
    <property type="evidence" value="ECO:0007669"/>
    <property type="project" value="InterPro"/>
</dbReference>
<dbReference type="PROSITE" id="PS50889">
    <property type="entry name" value="S4"/>
    <property type="match status" value="1"/>
</dbReference>
<dbReference type="CDD" id="cd00165">
    <property type="entry name" value="S4"/>
    <property type="match status" value="1"/>
</dbReference>
<dbReference type="InterPro" id="IPR036986">
    <property type="entry name" value="S4_RNA-bd_sf"/>
</dbReference>
<name>A0A7S3XBU1_9CHLO</name>
<evidence type="ECO:0000313" key="5">
    <source>
        <dbReference type="EMBL" id="CAE0607494.1"/>
    </source>
</evidence>
<dbReference type="SUPFAM" id="SSF53335">
    <property type="entry name" value="S-adenosyl-L-methionine-dependent methyltransferases"/>
    <property type="match status" value="1"/>
</dbReference>
<feature type="domain" description="RNA-binding S4" evidence="4">
    <location>
        <begin position="55"/>
        <end position="120"/>
    </location>
</feature>
<dbReference type="Pfam" id="PF01728">
    <property type="entry name" value="FtsJ"/>
    <property type="match status" value="1"/>
</dbReference>
<accession>A0A7S3XBU1</accession>
<proteinExistence type="inferred from homology"/>
<dbReference type="Gene3D" id="3.10.290.10">
    <property type="entry name" value="RNA-binding S4 domain"/>
    <property type="match status" value="1"/>
</dbReference>
<dbReference type="InterPro" id="IPR004538">
    <property type="entry name" value="Hemolysin_A/TlyA"/>
</dbReference>
<keyword evidence="1 3" id="KW-0694">RNA-binding</keyword>
<comment type="similarity">
    <text evidence="2">Belongs to the TlyA family.</text>
</comment>
<dbReference type="InterPro" id="IPR002877">
    <property type="entry name" value="RNA_MeTrfase_FtsJ_dom"/>
</dbReference>
<dbReference type="PIRSF" id="PIRSF005578">
    <property type="entry name" value="TlyA"/>
    <property type="match status" value="1"/>
</dbReference>
<dbReference type="Gene3D" id="3.40.50.150">
    <property type="entry name" value="Vaccinia Virus protein VP39"/>
    <property type="match status" value="1"/>
</dbReference>
<dbReference type="PANTHER" id="PTHR32319">
    <property type="entry name" value="BACTERIAL HEMOLYSIN-LIKE PROTEIN"/>
    <property type="match status" value="1"/>
</dbReference>
<sequence>MTGATRRNMQHAAPFCTAVRVVWRRKTYLRPKTTCVTIRGAAVDPNHRSKGRKKQRLDEICLQLRPDVSRRIIQSWIVQGQVRVGGRIVNKAGTQVCSEANVQINGTIPKYVCRGGLKLEAALDQFQLSVRDRVALDSGLSTGGFTDVLLQRGARRVYGVDVGYGQVANKIKDHPKCVVLERTNLRNLTQLPEKVDLVTLDLSFISVLKVIPAINALTADDVDLVMLIKPQFEAEKGQVSSGGVIRDKVMREGIVSKVIHGVENEGYSCQGYMTSPIKGAKSENVEYLAHFRKDCR</sequence>
<dbReference type="InterPro" id="IPR047048">
    <property type="entry name" value="TlyA"/>
</dbReference>
<organism evidence="5">
    <name type="scientific">Picocystis salinarum</name>
    <dbReference type="NCBI Taxonomy" id="88271"/>
    <lineage>
        <taxon>Eukaryota</taxon>
        <taxon>Viridiplantae</taxon>
        <taxon>Chlorophyta</taxon>
        <taxon>Picocystophyceae</taxon>
        <taxon>Picocystales</taxon>
        <taxon>Picocystaceae</taxon>
        <taxon>Picocystis</taxon>
    </lineage>
</organism>
<reference evidence="5" key="1">
    <citation type="submission" date="2021-01" db="EMBL/GenBank/DDBJ databases">
        <authorList>
            <person name="Corre E."/>
            <person name="Pelletier E."/>
            <person name="Niang G."/>
            <person name="Scheremetjew M."/>
            <person name="Finn R."/>
            <person name="Kale V."/>
            <person name="Holt S."/>
            <person name="Cochrane G."/>
            <person name="Meng A."/>
            <person name="Brown T."/>
            <person name="Cohen L."/>
        </authorList>
    </citation>
    <scope>NUCLEOTIDE SEQUENCE</scope>
    <source>
        <strain evidence="5">CCMP1897</strain>
    </source>
</reference>
<dbReference type="GO" id="GO:0003723">
    <property type="term" value="F:RNA binding"/>
    <property type="evidence" value="ECO:0007669"/>
    <property type="project" value="UniProtKB-KW"/>
</dbReference>
<evidence type="ECO:0000259" key="4">
    <source>
        <dbReference type="SMART" id="SM00363"/>
    </source>
</evidence>
<dbReference type="SUPFAM" id="SSF55174">
    <property type="entry name" value="Alpha-L RNA-binding motif"/>
    <property type="match status" value="1"/>
</dbReference>
<dbReference type="EMBL" id="HBIS01001491">
    <property type="protein sequence ID" value="CAE0607494.1"/>
    <property type="molecule type" value="Transcribed_RNA"/>
</dbReference>
<dbReference type="NCBIfam" id="TIGR00478">
    <property type="entry name" value="tly"/>
    <property type="match status" value="1"/>
</dbReference>
<dbReference type="InterPro" id="IPR002942">
    <property type="entry name" value="S4_RNA-bd"/>
</dbReference>